<dbReference type="AlphaFoldDB" id="A0A8X6QEA3"/>
<evidence type="ECO:0000313" key="1">
    <source>
        <dbReference type="EMBL" id="GFU20838.1"/>
    </source>
</evidence>
<accession>A0A8X6QEA3</accession>
<protein>
    <submittedName>
        <fullName evidence="1">Uncharacterized protein</fullName>
    </submittedName>
</protein>
<name>A0A8X6QEA3_NEPPI</name>
<evidence type="ECO:0000313" key="2">
    <source>
        <dbReference type="Proteomes" id="UP000887013"/>
    </source>
</evidence>
<gene>
    <name evidence="1" type="ORF">NPIL_439101</name>
</gene>
<dbReference type="EMBL" id="BMAW01080714">
    <property type="protein sequence ID" value="GFU20838.1"/>
    <property type="molecule type" value="Genomic_DNA"/>
</dbReference>
<sequence>MNEKRNAYFVLELISKHYVDRLSLNVNNTLLSLKETSFNAQSIDLGKSDQIRQQGVGKQAAAINFLFFPLTCILRKTSGEITKCYGHYNNPSYITNWNGGYLT</sequence>
<reference evidence="1" key="1">
    <citation type="submission" date="2020-08" db="EMBL/GenBank/DDBJ databases">
        <title>Multicomponent nature underlies the extraordinary mechanical properties of spider dragline silk.</title>
        <authorList>
            <person name="Kono N."/>
            <person name="Nakamura H."/>
            <person name="Mori M."/>
            <person name="Yoshida Y."/>
            <person name="Ohtoshi R."/>
            <person name="Malay A.D."/>
            <person name="Moran D.A.P."/>
            <person name="Tomita M."/>
            <person name="Numata K."/>
            <person name="Arakawa K."/>
        </authorList>
    </citation>
    <scope>NUCLEOTIDE SEQUENCE</scope>
</reference>
<keyword evidence="2" id="KW-1185">Reference proteome</keyword>
<proteinExistence type="predicted"/>
<organism evidence="1 2">
    <name type="scientific">Nephila pilipes</name>
    <name type="common">Giant wood spider</name>
    <name type="synonym">Nephila maculata</name>
    <dbReference type="NCBI Taxonomy" id="299642"/>
    <lineage>
        <taxon>Eukaryota</taxon>
        <taxon>Metazoa</taxon>
        <taxon>Ecdysozoa</taxon>
        <taxon>Arthropoda</taxon>
        <taxon>Chelicerata</taxon>
        <taxon>Arachnida</taxon>
        <taxon>Araneae</taxon>
        <taxon>Araneomorphae</taxon>
        <taxon>Entelegynae</taxon>
        <taxon>Araneoidea</taxon>
        <taxon>Nephilidae</taxon>
        <taxon>Nephila</taxon>
    </lineage>
</organism>
<comment type="caution">
    <text evidence="1">The sequence shown here is derived from an EMBL/GenBank/DDBJ whole genome shotgun (WGS) entry which is preliminary data.</text>
</comment>
<dbReference type="Proteomes" id="UP000887013">
    <property type="component" value="Unassembled WGS sequence"/>
</dbReference>